<evidence type="ECO:0000256" key="1">
    <source>
        <dbReference type="ARBA" id="ARBA00004141"/>
    </source>
</evidence>
<feature type="domain" description="SSD" evidence="9">
    <location>
        <begin position="387"/>
        <end position="521"/>
    </location>
</feature>
<dbReference type="Gene3D" id="1.20.1640.10">
    <property type="entry name" value="Multidrug efflux transporter AcrB transmembrane domain"/>
    <property type="match status" value="2"/>
</dbReference>
<dbReference type="OrthoDB" id="193905at2759"/>
<dbReference type="InterPro" id="IPR053958">
    <property type="entry name" value="HMGCR/SNAP/NPC1-like_SSD"/>
</dbReference>
<dbReference type="Proteomes" id="UP000410492">
    <property type="component" value="Unassembled WGS sequence"/>
</dbReference>
<reference evidence="10 11" key="1">
    <citation type="submission" date="2019-01" db="EMBL/GenBank/DDBJ databases">
        <authorList>
            <person name="Sayadi A."/>
        </authorList>
    </citation>
    <scope>NUCLEOTIDE SEQUENCE [LARGE SCALE GENOMIC DNA]</scope>
</reference>
<comment type="subcellular location">
    <subcellularLocation>
        <location evidence="1">Membrane</location>
        <topology evidence="1">Multi-pass membrane protein</topology>
    </subcellularLocation>
</comment>
<dbReference type="SUPFAM" id="SSF82866">
    <property type="entry name" value="Multidrug efflux transporter AcrB transmembrane domain"/>
    <property type="match status" value="2"/>
</dbReference>
<evidence type="ECO:0000256" key="6">
    <source>
        <dbReference type="ARBA" id="ARBA00038046"/>
    </source>
</evidence>
<feature type="region of interest" description="Disordered" evidence="7">
    <location>
        <begin position="1072"/>
        <end position="1105"/>
    </location>
</feature>
<comment type="similarity">
    <text evidence="6">Belongs to the dispatched family.</text>
</comment>
<keyword evidence="11" id="KW-1185">Reference proteome</keyword>
<dbReference type="GO" id="GO:0022857">
    <property type="term" value="F:transmembrane transporter activity"/>
    <property type="evidence" value="ECO:0007669"/>
    <property type="project" value="TreeGrafter"/>
</dbReference>
<feature type="transmembrane region" description="Helical" evidence="8">
    <location>
        <begin position="946"/>
        <end position="969"/>
    </location>
</feature>
<dbReference type="Pfam" id="PF12349">
    <property type="entry name" value="Sterol-sensing"/>
    <property type="match status" value="1"/>
</dbReference>
<proteinExistence type="inferred from homology"/>
<evidence type="ECO:0000256" key="7">
    <source>
        <dbReference type="SAM" id="MobiDB-lite"/>
    </source>
</evidence>
<evidence type="ECO:0000256" key="2">
    <source>
        <dbReference type="ARBA" id="ARBA00022692"/>
    </source>
</evidence>
<keyword evidence="2 8" id="KW-0812">Transmembrane</keyword>
<dbReference type="GO" id="GO:0016020">
    <property type="term" value="C:membrane"/>
    <property type="evidence" value="ECO:0007669"/>
    <property type="project" value="UniProtKB-SubCell"/>
</dbReference>
<feature type="transmembrane region" description="Helical" evidence="8">
    <location>
        <begin position="362"/>
        <end position="384"/>
    </location>
</feature>
<dbReference type="AlphaFoldDB" id="A0A653D1V6"/>
<keyword evidence="3 8" id="KW-1133">Transmembrane helix</keyword>
<feature type="transmembrane region" description="Helical" evidence="8">
    <location>
        <begin position="878"/>
        <end position="897"/>
    </location>
</feature>
<sequence length="1105" mass="126919">MNLSWFSNILVHHPYFVLAAVSVFSCTCMIIPYTLKSVTFPSFQEPQLGFQTRGTIIANRLTAWANLIKSTRPSGELTANPKEYLESKRKMQRQKLHLQKQKKIPKKGQMKKNKSKMPVYGNITTVQYKNISKWVDIERWKSISKLDQLGTANSPPITDYLFCGSPDERYAHVVVISSSDSDLFTLRNLRDMCDMEFTLKNIYGYEDLCIQNTHYSRRCCTPWSLPNYVAIMNKKESCWNITAADVNNTKNILLECAIYFHNSELSSDCLKTQPTCNAPRICFEHDAVFNMLHYLSSTSFLPPNNTKDQWTPLKEAIIFLPLACSTTILPYYYEIESLDLTFGDTRIVAMDFGIKNSLFDAYLIYDIWLMGSGSLFVFICIWMYTKSLFLTIMTILVIIFSLGISYFMYVLVLEINFFPFMNLLATVVAIGIGSDDAFICCKIWAKTKTENEGILLPQLMSDTFQHAFVSMFVTAVTTSVAFLGSYISCITAVCCFSIFAGFAVVANYFLMITWFPASLVIWERSCLTQNRYVVSCCMLCYKTWCCTRPRFKIPGSRFRNGAVQLWRAKEQWLLDIVLKFKYVWFTLLIVVALISGFVVLVYPGFQLPDSSEFQLFQMTHPFEQYDFIYKNRFWFRQPEKLEQSEYKLPLRFVWGVLPVDNGDHLDPSNLGTLIVDPTFDVSLPESQEWLKNFCENLRQQPFYQSMLGPLLPNCFIETFMKSMERKCIDPFLQTNLTPCCEQSRFPFGKSVFDQCILDEIADIFKTPSSFLNSGMAGPKFSKDQHPTIKAVVIEYDSSYSYTMSYEQMEEFYTRVEEWMARELEKAPSGMKNGWFISDLHFYDLQRELTYSTKITVLLSMALAFGVLFFSTFNIFISLYAIITITSCIFVTMALLVFMGWKLNILESTVVSTAIGLTVDFSLHYSVNYRLCPQDLSSCRLMATRYALSYMAGPAFMAALTTGAAGAFMIPSIVMPYVQIGTFLVLVMMISWVYATFLLGSMLAIMGPSGSCGEWNRCRSRCRSRLRCCGRWRWSFVCCLGLGESQQVEEHDDEPRRMISMIQDTHELESLTYPRHPIDKKDRPTSTTTRKSQHTGEGYLLSQEGN</sequence>
<dbReference type="PANTHER" id="PTHR45951">
    <property type="entry name" value="PROTEIN DISPATCHED-RELATED"/>
    <property type="match status" value="1"/>
</dbReference>
<name>A0A653D1V6_CALMS</name>
<feature type="transmembrane region" description="Helical" evidence="8">
    <location>
        <begin position="582"/>
        <end position="605"/>
    </location>
</feature>
<feature type="transmembrane region" description="Helical" evidence="8">
    <location>
        <begin position="904"/>
        <end position="926"/>
    </location>
</feature>
<evidence type="ECO:0000256" key="5">
    <source>
        <dbReference type="ARBA" id="ARBA00023180"/>
    </source>
</evidence>
<dbReference type="InterPro" id="IPR000731">
    <property type="entry name" value="SSD"/>
</dbReference>
<evidence type="ECO:0000313" key="11">
    <source>
        <dbReference type="Proteomes" id="UP000410492"/>
    </source>
</evidence>
<feature type="transmembrane region" description="Helical" evidence="8">
    <location>
        <begin position="15"/>
        <end position="35"/>
    </location>
</feature>
<dbReference type="InterPro" id="IPR052081">
    <property type="entry name" value="Dispatched_Hh_regulator"/>
</dbReference>
<feature type="transmembrane region" description="Helical" evidence="8">
    <location>
        <begin position="423"/>
        <end position="445"/>
    </location>
</feature>
<keyword evidence="5" id="KW-0325">Glycoprotein</keyword>
<feature type="transmembrane region" description="Helical" evidence="8">
    <location>
        <begin position="465"/>
        <end position="483"/>
    </location>
</feature>
<dbReference type="PROSITE" id="PS50156">
    <property type="entry name" value="SSD"/>
    <property type="match status" value="1"/>
</dbReference>
<keyword evidence="4 8" id="KW-0472">Membrane</keyword>
<organism evidence="10 11">
    <name type="scientific">Callosobruchus maculatus</name>
    <name type="common">Southern cowpea weevil</name>
    <name type="synonym">Pulse bruchid</name>
    <dbReference type="NCBI Taxonomy" id="64391"/>
    <lineage>
        <taxon>Eukaryota</taxon>
        <taxon>Metazoa</taxon>
        <taxon>Ecdysozoa</taxon>
        <taxon>Arthropoda</taxon>
        <taxon>Hexapoda</taxon>
        <taxon>Insecta</taxon>
        <taxon>Pterygota</taxon>
        <taxon>Neoptera</taxon>
        <taxon>Endopterygota</taxon>
        <taxon>Coleoptera</taxon>
        <taxon>Polyphaga</taxon>
        <taxon>Cucujiformia</taxon>
        <taxon>Chrysomeloidea</taxon>
        <taxon>Chrysomelidae</taxon>
        <taxon>Bruchinae</taxon>
        <taxon>Bruchini</taxon>
        <taxon>Callosobruchus</taxon>
    </lineage>
</organism>
<feature type="transmembrane region" description="Helical" evidence="8">
    <location>
        <begin position="490"/>
        <end position="515"/>
    </location>
</feature>
<evidence type="ECO:0000256" key="3">
    <source>
        <dbReference type="ARBA" id="ARBA00022989"/>
    </source>
</evidence>
<dbReference type="PANTHER" id="PTHR45951:SF3">
    <property type="entry name" value="PROTEIN DISPATCHED"/>
    <property type="match status" value="1"/>
</dbReference>
<evidence type="ECO:0000256" key="8">
    <source>
        <dbReference type="SAM" id="Phobius"/>
    </source>
</evidence>
<accession>A0A653D1V6</accession>
<evidence type="ECO:0000259" key="9">
    <source>
        <dbReference type="PROSITE" id="PS50156"/>
    </source>
</evidence>
<protein>
    <recommendedName>
        <fullName evidence="9">SSD domain-containing protein</fullName>
    </recommendedName>
</protein>
<feature type="transmembrane region" description="Helical" evidence="8">
    <location>
        <begin position="390"/>
        <end position="411"/>
    </location>
</feature>
<dbReference type="EMBL" id="CAACVG010009545">
    <property type="protein sequence ID" value="VEN53519.1"/>
    <property type="molecule type" value="Genomic_DNA"/>
</dbReference>
<dbReference type="GO" id="GO:0007224">
    <property type="term" value="P:smoothened signaling pathway"/>
    <property type="evidence" value="ECO:0007669"/>
    <property type="project" value="TreeGrafter"/>
</dbReference>
<evidence type="ECO:0000256" key="4">
    <source>
        <dbReference type="ARBA" id="ARBA00023136"/>
    </source>
</evidence>
<evidence type="ECO:0000313" key="10">
    <source>
        <dbReference type="EMBL" id="VEN53519.1"/>
    </source>
</evidence>
<feature type="transmembrane region" description="Helical" evidence="8">
    <location>
        <begin position="981"/>
        <end position="1005"/>
    </location>
</feature>
<gene>
    <name evidence="10" type="ORF">CALMAC_LOCUS13304</name>
</gene>
<feature type="transmembrane region" description="Helical" evidence="8">
    <location>
        <begin position="854"/>
        <end position="872"/>
    </location>
</feature>